<dbReference type="SUPFAM" id="SSF48371">
    <property type="entry name" value="ARM repeat"/>
    <property type="match status" value="3"/>
</dbReference>
<dbReference type="GO" id="GO:0005737">
    <property type="term" value="C:cytoplasm"/>
    <property type="evidence" value="ECO:0007669"/>
    <property type="project" value="UniProtKB-SubCell"/>
</dbReference>
<evidence type="ECO:0000256" key="3">
    <source>
        <dbReference type="ARBA" id="ARBA00022490"/>
    </source>
</evidence>
<dbReference type="Gene3D" id="2.120.10.30">
    <property type="entry name" value="TolB, C-terminal domain"/>
    <property type="match status" value="1"/>
</dbReference>
<proteinExistence type="inferred from homology"/>
<dbReference type="PROSITE" id="PS51125">
    <property type="entry name" value="NHL"/>
    <property type="match status" value="1"/>
</dbReference>
<dbReference type="Gene3D" id="1.25.40.180">
    <property type="match status" value="3"/>
</dbReference>
<comment type="caution">
    <text evidence="9">The sequence shown here is derived from an EMBL/GenBank/DDBJ whole genome shotgun (WGS) entry which is preliminary data.</text>
</comment>
<feature type="region of interest" description="Disordered" evidence="7">
    <location>
        <begin position="555"/>
        <end position="589"/>
    </location>
</feature>
<dbReference type="InterPro" id="IPR003891">
    <property type="entry name" value="Initiation_fac_eIF4g_MI"/>
</dbReference>
<comment type="subcellular location">
    <subcellularLocation>
        <location evidence="1">Cytoplasm</location>
    </subcellularLocation>
</comment>
<dbReference type="Pfam" id="PF02847">
    <property type="entry name" value="MA3"/>
    <property type="match status" value="3"/>
</dbReference>
<dbReference type="InterPro" id="IPR039778">
    <property type="entry name" value="PDCD4"/>
</dbReference>
<dbReference type="InterPro" id="IPR011042">
    <property type="entry name" value="6-blade_b-propeller_TolB-like"/>
</dbReference>
<dbReference type="Proteomes" id="UP000591131">
    <property type="component" value="Unassembled WGS sequence"/>
</dbReference>
<feature type="repeat" description="NHL" evidence="6">
    <location>
        <begin position="779"/>
        <end position="809"/>
    </location>
</feature>
<dbReference type="PANTHER" id="PTHR12626">
    <property type="entry name" value="PROGRAMMED CELL DEATH 4"/>
    <property type="match status" value="1"/>
</dbReference>
<gene>
    <name evidence="9" type="primary">PDCD4</name>
    <name evidence="9" type="ORF">FOL47_003911</name>
</gene>
<feature type="domain" description="MI" evidence="8">
    <location>
        <begin position="431"/>
        <end position="555"/>
    </location>
</feature>
<evidence type="ECO:0000256" key="4">
    <source>
        <dbReference type="ARBA" id="ARBA00022737"/>
    </source>
</evidence>
<keyword evidence="3" id="KW-0963">Cytoplasm</keyword>
<name>A0A7J6M6R9_PERCH</name>
<evidence type="ECO:0000256" key="5">
    <source>
        <dbReference type="ARBA" id="ARBA00023242"/>
    </source>
</evidence>
<sequence>MPPAPKSVRTAGGSHKASWSKKVLSSEEVGTAALDSNDPNYDEILDGDYNLDIYECGTTFRTVRQRAPSYATGHVNIEEPTLSLPEFQKKLSGILHDYYATKNATAAVDDIKDLECPMYHDELVYRIVKISLDRNSEVKVYERYALDDEECQELASSLLTLLYSAHVVTQSQNQRAFEKLIEVWEDLSIDVPNAPEQILKFLDCALCDGIVAENFVTRLPETLLRKIRDADADEFIDVYEQLNELKKFKEHAKAILVDYFASHGGGGADDVAQSLVALDRPGMHHEFVRSALQLSFDRDVRTRAEVIQLLADLRDKRVLTDDDILLGFGRMLGALDDFTLDCPGAPDMLSGLIVQGVVEELLPPAFLKNSLRLRTGNDVGINCIRHAISILDSERHWRQRHGGHGRFNLAGSPSNKNKVEFSALEEEDIKKWKLELRNAIAEYFCSADGDEFCRLAAEWDMSSEQAAICVKYILMMAMERTGEQCLMAVDLLCHCVLVREELSKDDIVNGFKLIMENIADVKLDIPDAVDMLRAFRRLCIKRGILERTAPGVDDDDVGLNAHSDDTNNIKRQKNLGAESPSSSTASSPRHLSCYSREIDDWPFVDQLSVEVWAFARPFFHLVALRPPLFAAGQWRVESPQKLAIHNNRLLTCDLVHDRILSTSLQRDLEDTYVYFAVSKPLGLCSDNAAIGGGGDGGIFFTLMDEDNVCLLDPGEAEPYAVVGPGVDPDSEEHDLTEPRAVQSSNGGSVLWVCDSGNHRLLRVDRTSFTPVSVCADIGLRWPEDICVVADSSVAIADTDNNRVVVYTPRDDGHSAVTGEGLVQVVVGGASSGRGDDEDDAITLHGPGAVTSDSVRKVLYIGDSYNGRIVCCPYKVECDCLGDNNIRHEGFSVEKSSPEEEAILSTSYFELPDVCHSMTISSSCRHRGGEQQHDEEEEHRPILRFGEPFVAADNVGRVSGMAVNEETGELYVSDRVNHVVRVLSPLYY</sequence>
<evidence type="ECO:0000256" key="6">
    <source>
        <dbReference type="PROSITE-ProRule" id="PRU00504"/>
    </source>
</evidence>
<keyword evidence="5" id="KW-0539">Nucleus</keyword>
<feature type="domain" description="MI" evidence="8">
    <location>
        <begin position="86"/>
        <end position="221"/>
    </location>
</feature>
<dbReference type="InterPro" id="IPR001258">
    <property type="entry name" value="NHL_repeat"/>
</dbReference>
<dbReference type="GO" id="GO:0045892">
    <property type="term" value="P:negative regulation of DNA-templated transcription"/>
    <property type="evidence" value="ECO:0007669"/>
    <property type="project" value="InterPro"/>
</dbReference>
<accession>A0A7J6M6R9</accession>
<evidence type="ECO:0000313" key="10">
    <source>
        <dbReference type="Proteomes" id="UP000591131"/>
    </source>
</evidence>
<dbReference type="PROSITE" id="PS51366">
    <property type="entry name" value="MI"/>
    <property type="match status" value="3"/>
</dbReference>
<protein>
    <submittedName>
        <fullName evidence="9">Programmed cell death protein 4</fullName>
    </submittedName>
</protein>
<keyword evidence="4" id="KW-0677">Repeat</keyword>
<dbReference type="AlphaFoldDB" id="A0A7J6M6R9"/>
<evidence type="ECO:0000259" key="8">
    <source>
        <dbReference type="PROSITE" id="PS51366"/>
    </source>
</evidence>
<organism evidence="9 10">
    <name type="scientific">Perkinsus chesapeaki</name>
    <name type="common">Clam parasite</name>
    <name type="synonym">Perkinsus andrewsi</name>
    <dbReference type="NCBI Taxonomy" id="330153"/>
    <lineage>
        <taxon>Eukaryota</taxon>
        <taxon>Sar</taxon>
        <taxon>Alveolata</taxon>
        <taxon>Perkinsozoa</taxon>
        <taxon>Perkinsea</taxon>
        <taxon>Perkinsida</taxon>
        <taxon>Perkinsidae</taxon>
        <taxon>Perkinsus</taxon>
    </lineage>
</organism>
<dbReference type="EMBL" id="JAAPAO010000226">
    <property type="protein sequence ID" value="KAF4666771.1"/>
    <property type="molecule type" value="Genomic_DNA"/>
</dbReference>
<evidence type="ECO:0000313" key="9">
    <source>
        <dbReference type="EMBL" id="KAF4666771.1"/>
    </source>
</evidence>
<keyword evidence="10" id="KW-1185">Reference proteome</keyword>
<dbReference type="PANTHER" id="PTHR12626:SF0">
    <property type="entry name" value="PROGRAMMED CELL DEATH PROTEIN 4"/>
    <property type="match status" value="1"/>
</dbReference>
<evidence type="ECO:0000256" key="2">
    <source>
        <dbReference type="ARBA" id="ARBA00005497"/>
    </source>
</evidence>
<evidence type="ECO:0000256" key="7">
    <source>
        <dbReference type="SAM" id="MobiDB-lite"/>
    </source>
</evidence>
<comment type="similarity">
    <text evidence="2">Belongs to the PDCD4 family.</text>
</comment>
<dbReference type="OrthoDB" id="414546at2759"/>
<feature type="compositionally biased region" description="Low complexity" evidence="7">
    <location>
        <begin position="579"/>
        <end position="588"/>
    </location>
</feature>
<dbReference type="InterPro" id="IPR016024">
    <property type="entry name" value="ARM-type_fold"/>
</dbReference>
<dbReference type="SMART" id="SM00544">
    <property type="entry name" value="MA3"/>
    <property type="match status" value="3"/>
</dbReference>
<dbReference type="SUPFAM" id="SSF101898">
    <property type="entry name" value="NHL repeat"/>
    <property type="match status" value="1"/>
</dbReference>
<reference evidence="9 10" key="1">
    <citation type="submission" date="2020-04" db="EMBL/GenBank/DDBJ databases">
        <title>Perkinsus chesapeaki whole genome sequence.</title>
        <authorList>
            <person name="Bogema D.R."/>
        </authorList>
    </citation>
    <scope>NUCLEOTIDE SEQUENCE [LARGE SCALE GENOMIC DNA]</scope>
    <source>
        <strain evidence="9">ATCC PRA-425</strain>
    </source>
</reference>
<feature type="region of interest" description="Disordered" evidence="7">
    <location>
        <begin position="1"/>
        <end position="22"/>
    </location>
</feature>
<evidence type="ECO:0000256" key="1">
    <source>
        <dbReference type="ARBA" id="ARBA00004496"/>
    </source>
</evidence>
<feature type="domain" description="MI" evidence="8">
    <location>
        <begin position="247"/>
        <end position="372"/>
    </location>
</feature>